<dbReference type="EMBL" id="JH668491">
    <property type="protein sequence ID" value="KAG6455457.1"/>
    <property type="molecule type" value="Genomic_DNA"/>
</dbReference>
<feature type="signal peptide" evidence="1">
    <location>
        <begin position="1"/>
        <end position="20"/>
    </location>
</feature>
<reference evidence="2" key="1">
    <citation type="journal article" date="2016" name="Insect Biochem. Mol. Biol.">
        <title>Multifaceted biological insights from a draft genome sequence of the tobacco hornworm moth, Manduca sexta.</title>
        <authorList>
            <person name="Kanost M.R."/>
            <person name="Arrese E.L."/>
            <person name="Cao X."/>
            <person name="Chen Y.R."/>
            <person name="Chellapilla S."/>
            <person name="Goldsmith M.R."/>
            <person name="Grosse-Wilde E."/>
            <person name="Heckel D.G."/>
            <person name="Herndon N."/>
            <person name="Jiang H."/>
            <person name="Papanicolaou A."/>
            <person name="Qu J."/>
            <person name="Soulages J.L."/>
            <person name="Vogel H."/>
            <person name="Walters J."/>
            <person name="Waterhouse R.M."/>
            <person name="Ahn S.J."/>
            <person name="Almeida F.C."/>
            <person name="An C."/>
            <person name="Aqrawi P."/>
            <person name="Bretschneider A."/>
            <person name="Bryant W.B."/>
            <person name="Bucks S."/>
            <person name="Chao H."/>
            <person name="Chevignon G."/>
            <person name="Christen J.M."/>
            <person name="Clarke D.F."/>
            <person name="Dittmer N.T."/>
            <person name="Ferguson L.C.F."/>
            <person name="Garavelou S."/>
            <person name="Gordon K.H.J."/>
            <person name="Gunaratna R.T."/>
            <person name="Han Y."/>
            <person name="Hauser F."/>
            <person name="He Y."/>
            <person name="Heidel-Fischer H."/>
            <person name="Hirsh A."/>
            <person name="Hu Y."/>
            <person name="Jiang H."/>
            <person name="Kalra D."/>
            <person name="Klinner C."/>
            <person name="Konig C."/>
            <person name="Kovar C."/>
            <person name="Kroll A.R."/>
            <person name="Kuwar S.S."/>
            <person name="Lee S.L."/>
            <person name="Lehman R."/>
            <person name="Li K."/>
            <person name="Li Z."/>
            <person name="Liang H."/>
            <person name="Lovelace S."/>
            <person name="Lu Z."/>
            <person name="Mansfield J.H."/>
            <person name="McCulloch K.J."/>
            <person name="Mathew T."/>
            <person name="Morton B."/>
            <person name="Muzny D.M."/>
            <person name="Neunemann D."/>
            <person name="Ongeri F."/>
            <person name="Pauchet Y."/>
            <person name="Pu L.L."/>
            <person name="Pyrousis I."/>
            <person name="Rao X.J."/>
            <person name="Redding A."/>
            <person name="Roesel C."/>
            <person name="Sanchez-Gracia A."/>
            <person name="Schaack S."/>
            <person name="Shukla A."/>
            <person name="Tetreau G."/>
            <person name="Wang Y."/>
            <person name="Xiong G.H."/>
            <person name="Traut W."/>
            <person name="Walsh T.K."/>
            <person name="Worley K.C."/>
            <person name="Wu D."/>
            <person name="Wu W."/>
            <person name="Wu Y.Q."/>
            <person name="Zhang X."/>
            <person name="Zou Z."/>
            <person name="Zucker H."/>
            <person name="Briscoe A.D."/>
            <person name="Burmester T."/>
            <person name="Clem R.J."/>
            <person name="Feyereisen R."/>
            <person name="Grimmelikhuijzen C.J.P."/>
            <person name="Hamodrakas S.J."/>
            <person name="Hansson B.S."/>
            <person name="Huguet E."/>
            <person name="Jermiin L.S."/>
            <person name="Lan Q."/>
            <person name="Lehman H.K."/>
            <person name="Lorenzen M."/>
            <person name="Merzendorfer H."/>
            <person name="Michalopoulos I."/>
            <person name="Morton D.B."/>
            <person name="Muthukrishnan S."/>
            <person name="Oakeshott J.G."/>
            <person name="Palmer W."/>
            <person name="Park Y."/>
            <person name="Passarelli A.L."/>
            <person name="Rozas J."/>
            <person name="Schwartz L.M."/>
            <person name="Smith W."/>
            <person name="Southgate A."/>
            <person name="Vilcinskas A."/>
            <person name="Vogt R."/>
            <person name="Wang P."/>
            <person name="Werren J."/>
            <person name="Yu X.Q."/>
            <person name="Zhou J.J."/>
            <person name="Brown S.J."/>
            <person name="Scherer S.E."/>
            <person name="Richards S."/>
            <person name="Blissard G.W."/>
        </authorList>
    </citation>
    <scope>NUCLEOTIDE SEQUENCE</scope>
</reference>
<evidence type="ECO:0000313" key="2">
    <source>
        <dbReference type="EMBL" id="KAG6455458.1"/>
    </source>
</evidence>
<proteinExistence type="predicted"/>
<organism evidence="2 3">
    <name type="scientific">Manduca sexta</name>
    <name type="common">Tobacco hawkmoth</name>
    <name type="synonym">Tobacco hornworm</name>
    <dbReference type="NCBI Taxonomy" id="7130"/>
    <lineage>
        <taxon>Eukaryota</taxon>
        <taxon>Metazoa</taxon>
        <taxon>Ecdysozoa</taxon>
        <taxon>Arthropoda</taxon>
        <taxon>Hexapoda</taxon>
        <taxon>Insecta</taxon>
        <taxon>Pterygota</taxon>
        <taxon>Neoptera</taxon>
        <taxon>Endopterygota</taxon>
        <taxon>Lepidoptera</taxon>
        <taxon>Glossata</taxon>
        <taxon>Ditrysia</taxon>
        <taxon>Bombycoidea</taxon>
        <taxon>Sphingidae</taxon>
        <taxon>Sphinginae</taxon>
        <taxon>Sphingini</taxon>
        <taxon>Manduca</taxon>
    </lineage>
</organism>
<feature type="chain" id="PRO_5038276498" evidence="1">
    <location>
        <begin position="21"/>
        <end position="107"/>
    </location>
</feature>
<sequence>MCRIVCLVVLCFAAIVVTQGRVIDSTSISFPGHMVDVNLKTRSSHAEQAKIDNHDVGRTYPDLQRVPRHEQKTKVTFPNRFLIKSSGCPKGYVKRGTFCFPDEDYDY</sequence>
<dbReference type="AlphaFoldDB" id="A0A921ZCI1"/>
<comment type="caution">
    <text evidence="2">The sequence shown here is derived from an EMBL/GenBank/DDBJ whole genome shotgun (WGS) entry which is preliminary data.</text>
</comment>
<dbReference type="Proteomes" id="UP000791440">
    <property type="component" value="Unassembled WGS sequence"/>
</dbReference>
<gene>
    <name evidence="2" type="ORF">O3G_MSEX009213</name>
</gene>
<keyword evidence="3" id="KW-1185">Reference proteome</keyword>
<name>A0A921ZCI1_MANSE</name>
<evidence type="ECO:0000256" key="1">
    <source>
        <dbReference type="SAM" id="SignalP"/>
    </source>
</evidence>
<protein>
    <submittedName>
        <fullName evidence="2">Uncharacterized protein</fullName>
    </submittedName>
</protein>
<keyword evidence="1" id="KW-0732">Signal</keyword>
<evidence type="ECO:0000313" key="3">
    <source>
        <dbReference type="Proteomes" id="UP000791440"/>
    </source>
</evidence>
<dbReference type="EMBL" id="JH668491">
    <property type="protein sequence ID" value="KAG6455458.1"/>
    <property type="molecule type" value="Genomic_DNA"/>
</dbReference>
<accession>A0A921ZCI1</accession>
<reference evidence="2" key="2">
    <citation type="submission" date="2020-12" db="EMBL/GenBank/DDBJ databases">
        <authorList>
            <person name="Kanost M."/>
        </authorList>
    </citation>
    <scope>NUCLEOTIDE SEQUENCE</scope>
</reference>